<evidence type="ECO:0000256" key="1">
    <source>
        <dbReference type="ARBA" id="ARBA00022884"/>
    </source>
</evidence>
<keyword evidence="1 2" id="KW-0694">RNA-binding</keyword>
<keyword evidence="5" id="KW-1185">Reference proteome</keyword>
<proteinExistence type="predicted"/>
<dbReference type="AlphaFoldDB" id="M1MAE2"/>
<dbReference type="OrthoDB" id="9797519at2"/>
<name>M1MAE2_9PROT</name>
<dbReference type="SMART" id="SM01103">
    <property type="entry name" value="CRS1_YhbY"/>
    <property type="match status" value="1"/>
</dbReference>
<evidence type="ECO:0000313" key="4">
    <source>
        <dbReference type="EMBL" id="AGF48865.1"/>
    </source>
</evidence>
<protein>
    <submittedName>
        <fullName evidence="4">CRS1/YhbY domain protein</fullName>
    </submittedName>
</protein>
<reference evidence="4 5" key="1">
    <citation type="journal article" date="2013" name="Genome Biol. Evol.">
        <title>Genome evolution and phylogenomic analysis of candidatus kinetoplastibacterium, the betaproteobacterial endosymbionts of strigomonas and angomonas.</title>
        <authorList>
            <person name="Alves J.M."/>
            <person name="Serrano M.G."/>
            <person name="Maia da Silva F."/>
            <person name="Voegtly L.J."/>
            <person name="Matveyev A.V."/>
            <person name="Teixeira M.M."/>
            <person name="Camargo E.P."/>
            <person name="Buck G.A."/>
        </authorList>
    </citation>
    <scope>NUCLEOTIDE SEQUENCE [LARGE SCALE GENOMIC DNA]</scope>
    <source>
        <strain evidence="4 5">TCC219</strain>
    </source>
</reference>
<dbReference type="InterPro" id="IPR051925">
    <property type="entry name" value="RNA-binding_domain"/>
</dbReference>
<dbReference type="PANTHER" id="PTHR40065:SF3">
    <property type="entry name" value="RNA-BINDING PROTEIN YHBY"/>
    <property type="match status" value="1"/>
</dbReference>
<dbReference type="GO" id="GO:0003723">
    <property type="term" value="F:RNA binding"/>
    <property type="evidence" value="ECO:0007669"/>
    <property type="project" value="UniProtKB-UniRule"/>
</dbReference>
<dbReference type="InterPro" id="IPR001890">
    <property type="entry name" value="RNA-binding_CRM"/>
</dbReference>
<organism evidence="4 5">
    <name type="scientific">Candidatus Kinetoplastidibacterium galati TCC219</name>
    <dbReference type="NCBI Taxonomy" id="1208921"/>
    <lineage>
        <taxon>Bacteria</taxon>
        <taxon>Pseudomonadati</taxon>
        <taxon>Pseudomonadota</taxon>
        <taxon>Betaproteobacteria</taxon>
        <taxon>Candidatus Kinetoplastidibacterium</taxon>
    </lineage>
</organism>
<dbReference type="PROSITE" id="PS51295">
    <property type="entry name" value="CRM"/>
    <property type="match status" value="1"/>
</dbReference>
<dbReference type="Gene3D" id="3.30.110.60">
    <property type="entry name" value="YhbY-like"/>
    <property type="match status" value="1"/>
</dbReference>
<evidence type="ECO:0000256" key="2">
    <source>
        <dbReference type="PROSITE-ProRule" id="PRU00626"/>
    </source>
</evidence>
<dbReference type="InterPro" id="IPR035920">
    <property type="entry name" value="YhbY-like_sf"/>
</dbReference>
<dbReference type="KEGG" id="kga:ST1E_0414"/>
<gene>
    <name evidence="4" type="ORF">ST1E_0414</name>
</gene>
<dbReference type="HOGENOM" id="CLU_095994_2_0_4"/>
<dbReference type="PANTHER" id="PTHR40065">
    <property type="entry name" value="RNA-BINDING PROTEIN YHBY"/>
    <property type="match status" value="1"/>
</dbReference>
<dbReference type="eggNOG" id="COG1534">
    <property type="taxonomic scope" value="Bacteria"/>
</dbReference>
<accession>M1MAE2</accession>
<dbReference type="RefSeq" id="WP_015389350.1">
    <property type="nucleotide sequence ID" value="NC_020284.1"/>
</dbReference>
<evidence type="ECO:0000313" key="5">
    <source>
        <dbReference type="Proteomes" id="UP000011658"/>
    </source>
</evidence>
<dbReference type="STRING" id="1208921.ST1E_0414"/>
<evidence type="ECO:0000259" key="3">
    <source>
        <dbReference type="PROSITE" id="PS51295"/>
    </source>
</evidence>
<dbReference type="Pfam" id="PF01985">
    <property type="entry name" value="CRS1_YhbY"/>
    <property type="match status" value="1"/>
</dbReference>
<dbReference type="Proteomes" id="UP000011658">
    <property type="component" value="Chromosome"/>
</dbReference>
<dbReference type="SUPFAM" id="SSF75471">
    <property type="entry name" value="YhbY-like"/>
    <property type="match status" value="1"/>
</dbReference>
<feature type="domain" description="CRM" evidence="3">
    <location>
        <begin position="6"/>
        <end position="96"/>
    </location>
</feature>
<dbReference type="EMBL" id="CP003806">
    <property type="protein sequence ID" value="AGF48865.1"/>
    <property type="molecule type" value="Genomic_DNA"/>
</dbReference>
<dbReference type="PATRIC" id="fig|1208921.3.peg.142"/>
<sequence length="96" mass="11267">MYNTKNTETKNQKHNKLKITSHKLKPIVTISYKGFTLPVHKEIDVALKAHELIKIKINKKEKIEREEIINKICNDLNCTLIKSIGRIIVIYRENIE</sequence>